<dbReference type="EMBL" id="JBAFVH010000001">
    <property type="protein sequence ID" value="MFG1370537.1"/>
    <property type="molecule type" value="Genomic_DNA"/>
</dbReference>
<keyword evidence="1" id="KW-0472">Membrane</keyword>
<reference evidence="2 3" key="1">
    <citation type="submission" date="2024-02" db="EMBL/GenBank/DDBJ databases">
        <title>Expansion and revision of Xanthobacter and proposal of Roseixanthobacter gen. nov.</title>
        <authorList>
            <person name="Soltysiak M.P.M."/>
            <person name="Jalihal A."/>
            <person name="Ory A."/>
            <person name="Chrisophersen C."/>
            <person name="Lee A.D."/>
            <person name="Boulton J."/>
            <person name="Springer M."/>
        </authorList>
    </citation>
    <scope>NUCLEOTIDE SEQUENCE [LARGE SCALE GENOMIC DNA]</scope>
    <source>
        <strain evidence="2 3">23A</strain>
    </source>
</reference>
<evidence type="ECO:0000313" key="2">
    <source>
        <dbReference type="EMBL" id="MFG1370537.1"/>
    </source>
</evidence>
<accession>A0ABW6ZQ05</accession>
<keyword evidence="3" id="KW-1185">Reference proteome</keyword>
<evidence type="ECO:0000256" key="1">
    <source>
        <dbReference type="SAM" id="Phobius"/>
    </source>
</evidence>
<feature type="transmembrane region" description="Helical" evidence="1">
    <location>
        <begin position="28"/>
        <end position="47"/>
    </location>
</feature>
<evidence type="ECO:0000313" key="3">
    <source>
        <dbReference type="Proteomes" id="UP001604002"/>
    </source>
</evidence>
<comment type="caution">
    <text evidence="2">The sequence shown here is derived from an EMBL/GenBank/DDBJ whole genome shotgun (WGS) entry which is preliminary data.</text>
</comment>
<keyword evidence="1" id="KW-1133">Transmembrane helix</keyword>
<proteinExistence type="predicted"/>
<dbReference type="Proteomes" id="UP001604002">
    <property type="component" value="Unassembled WGS sequence"/>
</dbReference>
<protein>
    <submittedName>
        <fullName evidence="2">Uncharacterized protein</fullName>
    </submittedName>
</protein>
<organism evidence="2 3">
    <name type="scientific">Xanthobacter oligotrophicus</name>
    <dbReference type="NCBI Taxonomy" id="2607286"/>
    <lineage>
        <taxon>Bacteria</taxon>
        <taxon>Pseudomonadati</taxon>
        <taxon>Pseudomonadota</taxon>
        <taxon>Alphaproteobacteria</taxon>
        <taxon>Hyphomicrobiales</taxon>
        <taxon>Xanthobacteraceae</taxon>
        <taxon>Xanthobacter</taxon>
    </lineage>
</organism>
<feature type="transmembrane region" description="Helical" evidence="1">
    <location>
        <begin position="53"/>
        <end position="72"/>
    </location>
</feature>
<keyword evidence="1" id="KW-0812">Transmembrane</keyword>
<name>A0ABW6ZQ05_9HYPH</name>
<gene>
    <name evidence="2" type="ORF">V5F32_00005</name>
</gene>
<dbReference type="RefSeq" id="WP_393990649.1">
    <property type="nucleotide sequence ID" value="NZ_JBAFVH010000001.1"/>
</dbReference>
<sequence>METAARVALRVPVFGWFLKDAIYGAPDAKYYFIANLVVCFAALVYFFGYPFLIIYALTATAVALVSLIILTASDMFRKGGEDSEAAPKSVGRTTKAR</sequence>